<keyword evidence="5" id="KW-0418">Kinase</keyword>
<dbReference type="GO" id="GO:0005524">
    <property type="term" value="F:ATP binding"/>
    <property type="evidence" value="ECO:0007669"/>
    <property type="project" value="UniProtKB-KW"/>
</dbReference>
<dbReference type="GO" id="GO:0050684">
    <property type="term" value="P:regulation of mRNA processing"/>
    <property type="evidence" value="ECO:0007669"/>
    <property type="project" value="TreeGrafter"/>
</dbReference>
<dbReference type="SMART" id="SM00220">
    <property type="entry name" value="S_TKc"/>
    <property type="match status" value="1"/>
</dbReference>
<comment type="catalytic activity">
    <reaction evidence="7">
        <text>L-threonyl-[protein] + ATP = O-phospho-L-threonyl-[protein] + ADP + H(+)</text>
        <dbReference type="Rhea" id="RHEA:46608"/>
        <dbReference type="Rhea" id="RHEA-COMP:11060"/>
        <dbReference type="Rhea" id="RHEA-COMP:11605"/>
        <dbReference type="ChEBI" id="CHEBI:15378"/>
        <dbReference type="ChEBI" id="CHEBI:30013"/>
        <dbReference type="ChEBI" id="CHEBI:30616"/>
        <dbReference type="ChEBI" id="CHEBI:61977"/>
        <dbReference type="ChEBI" id="CHEBI:456216"/>
        <dbReference type="EC" id="2.7.11.1"/>
    </reaction>
</comment>
<feature type="compositionally biased region" description="Acidic residues" evidence="9">
    <location>
        <begin position="223"/>
        <end position="237"/>
    </location>
</feature>
<dbReference type="Proteomes" id="UP000011086">
    <property type="component" value="Unassembled WGS sequence"/>
</dbReference>
<dbReference type="SUPFAM" id="SSF56112">
    <property type="entry name" value="Protein kinase-like (PK-like)"/>
    <property type="match status" value="1"/>
</dbReference>
<dbReference type="GO" id="GO:0004674">
    <property type="term" value="F:protein serine/threonine kinase activity"/>
    <property type="evidence" value="ECO:0007669"/>
    <property type="project" value="UniProtKB-KW"/>
</dbReference>
<evidence type="ECO:0000256" key="7">
    <source>
        <dbReference type="ARBA" id="ARBA00047899"/>
    </source>
</evidence>
<dbReference type="InterPro" id="IPR011009">
    <property type="entry name" value="Kinase-like_dom_sf"/>
</dbReference>
<protein>
    <recommendedName>
        <fullName evidence="1">non-specific serine/threonine protein kinase</fullName>
        <ecNumber evidence="1">2.7.11.1</ecNumber>
    </recommendedName>
</protein>
<evidence type="ECO:0000259" key="10">
    <source>
        <dbReference type="PROSITE" id="PS50011"/>
    </source>
</evidence>
<dbReference type="PANTHER" id="PTHR47634">
    <property type="entry name" value="PROTEIN KINASE DOMAIN-CONTAINING PROTEIN-RELATED"/>
    <property type="match status" value="1"/>
</dbReference>
<evidence type="ECO:0000256" key="8">
    <source>
        <dbReference type="ARBA" id="ARBA00048679"/>
    </source>
</evidence>
<sequence length="555" mass="62216">MTDKDLWMNRRFMGERAEKYLAGRFCPVHLGDVIQDRYHIFRKLGTGSQCTVWLARDRGVEARRYVALKVFSAQYSNLDQISVEQILGSRHDDHKESHPGKRHVELALDSFEIKGPNGQTHLVKVLEPLGPNLATVIEEATDRRAELNDSEGWVGKAAEGDGWSIQFAKRACYQILLGLDYLHARQVAHRDVRPGNVCLGLRMDLAELSENAIQQDVWRAGEPDQDESSGEEGDAGDDAAQKEGQESDSGSDSESEDSRPVSPRISKMMEQAKLCRQLTEQQWAEYRADPGDASAEPHTPAWNKANFVRSAEWIELLHRSNRQPPRDGEIRYTVAGAPLADEDDSSHISPGGDPPSKPPPFRVVLVDLGFACPFSECESRKLVNALAFAPPEGLLPGKDGNGVPCSHRGDVFSLGLLFWHVVMLRQLAEPTFSLPDDDKRTQTKSQLLRDLAQRIGPFPAELRSSWADADRFVDGEGNAIDNLAEVHGEEVEPGDFEYGDIWYQGRQRKPLDMSDGELEVFVGLVLSMLRWQAEERPSTAELLEHEWFKDLCEQQ</sequence>
<feature type="region of interest" description="Disordered" evidence="9">
    <location>
        <begin position="340"/>
        <end position="359"/>
    </location>
</feature>
<keyword evidence="3" id="KW-0808">Transferase</keyword>
<dbReference type="PROSITE" id="PS50011">
    <property type="entry name" value="PROTEIN_KINASE_DOM"/>
    <property type="match status" value="1"/>
</dbReference>
<evidence type="ECO:0000256" key="1">
    <source>
        <dbReference type="ARBA" id="ARBA00012513"/>
    </source>
</evidence>
<feature type="region of interest" description="Disordered" evidence="9">
    <location>
        <begin position="219"/>
        <end position="263"/>
    </location>
</feature>
<evidence type="ECO:0000256" key="2">
    <source>
        <dbReference type="ARBA" id="ARBA00022527"/>
    </source>
</evidence>
<dbReference type="InterPro" id="IPR051334">
    <property type="entry name" value="SRPK"/>
</dbReference>
<organism evidence="11">
    <name type="scientific">Pyricularia oryzae (strain Y34)</name>
    <name type="common">Rice blast fungus</name>
    <name type="synonym">Magnaporthe oryzae</name>
    <dbReference type="NCBI Taxonomy" id="1143189"/>
    <lineage>
        <taxon>Eukaryota</taxon>
        <taxon>Fungi</taxon>
        <taxon>Dikarya</taxon>
        <taxon>Ascomycota</taxon>
        <taxon>Pezizomycotina</taxon>
        <taxon>Sordariomycetes</taxon>
        <taxon>Sordariomycetidae</taxon>
        <taxon>Magnaporthales</taxon>
        <taxon>Pyriculariaceae</taxon>
        <taxon>Pyricularia</taxon>
    </lineage>
</organism>
<dbReference type="PANTHER" id="PTHR47634:SF9">
    <property type="entry name" value="PROTEIN KINASE DOMAIN-CONTAINING PROTEIN-RELATED"/>
    <property type="match status" value="1"/>
</dbReference>
<dbReference type="AlphaFoldDB" id="A0AA97PN71"/>
<keyword evidence="2" id="KW-0723">Serine/threonine-protein kinase</keyword>
<evidence type="ECO:0000256" key="3">
    <source>
        <dbReference type="ARBA" id="ARBA00022679"/>
    </source>
</evidence>
<evidence type="ECO:0000313" key="11">
    <source>
        <dbReference type="EMBL" id="ELQ40792.1"/>
    </source>
</evidence>
<name>A0AA97PN71_PYRO3</name>
<dbReference type="EMBL" id="JH793289">
    <property type="protein sequence ID" value="ELQ40792.1"/>
    <property type="molecule type" value="Genomic_DNA"/>
</dbReference>
<dbReference type="EC" id="2.7.11.1" evidence="1"/>
<comment type="catalytic activity">
    <reaction evidence="8">
        <text>L-seryl-[protein] + ATP = O-phospho-L-seryl-[protein] + ADP + H(+)</text>
        <dbReference type="Rhea" id="RHEA:17989"/>
        <dbReference type="Rhea" id="RHEA-COMP:9863"/>
        <dbReference type="Rhea" id="RHEA-COMP:11604"/>
        <dbReference type="ChEBI" id="CHEBI:15378"/>
        <dbReference type="ChEBI" id="CHEBI:29999"/>
        <dbReference type="ChEBI" id="CHEBI:30616"/>
        <dbReference type="ChEBI" id="CHEBI:83421"/>
        <dbReference type="ChEBI" id="CHEBI:456216"/>
        <dbReference type="EC" id="2.7.11.1"/>
    </reaction>
</comment>
<evidence type="ECO:0000256" key="4">
    <source>
        <dbReference type="ARBA" id="ARBA00022741"/>
    </source>
</evidence>
<evidence type="ECO:0000256" key="6">
    <source>
        <dbReference type="ARBA" id="ARBA00022840"/>
    </source>
</evidence>
<keyword evidence="4" id="KW-0547">Nucleotide-binding</keyword>
<dbReference type="Gene3D" id="1.10.510.10">
    <property type="entry name" value="Transferase(Phosphotransferase) domain 1"/>
    <property type="match status" value="1"/>
</dbReference>
<feature type="domain" description="Protein kinase" evidence="10">
    <location>
        <begin position="38"/>
        <end position="548"/>
    </location>
</feature>
<reference evidence="11" key="1">
    <citation type="journal article" date="2012" name="PLoS Genet.">
        <title>Comparative analysis of the genomes of two field isolates of the rice blast fungus Magnaporthe oryzae.</title>
        <authorList>
            <person name="Xue M."/>
            <person name="Yang J."/>
            <person name="Li Z."/>
            <person name="Hu S."/>
            <person name="Yao N."/>
            <person name="Dean R.A."/>
            <person name="Zhao W."/>
            <person name="Shen M."/>
            <person name="Zhang H."/>
            <person name="Li C."/>
            <person name="Liu L."/>
            <person name="Cao L."/>
            <person name="Xu X."/>
            <person name="Xing Y."/>
            <person name="Hsiang T."/>
            <person name="Zhang Z."/>
            <person name="Xu J.R."/>
            <person name="Peng Y.L."/>
        </authorList>
    </citation>
    <scope>NUCLEOTIDE SEQUENCE</scope>
    <source>
        <strain evidence="11">Y34</strain>
    </source>
</reference>
<keyword evidence="6" id="KW-0067">ATP-binding</keyword>
<evidence type="ECO:0000256" key="5">
    <source>
        <dbReference type="ARBA" id="ARBA00022777"/>
    </source>
</evidence>
<dbReference type="InterPro" id="IPR000719">
    <property type="entry name" value="Prot_kinase_dom"/>
</dbReference>
<dbReference type="GO" id="GO:0000245">
    <property type="term" value="P:spliceosomal complex assembly"/>
    <property type="evidence" value="ECO:0007669"/>
    <property type="project" value="TreeGrafter"/>
</dbReference>
<accession>A0AA97PN71</accession>
<gene>
    <name evidence="11" type="ORF">OOU_Y34scaffold00355g1</name>
</gene>
<dbReference type="Gene3D" id="3.30.200.20">
    <property type="entry name" value="Phosphorylase Kinase, domain 1"/>
    <property type="match status" value="1"/>
</dbReference>
<proteinExistence type="predicted"/>
<evidence type="ECO:0000256" key="9">
    <source>
        <dbReference type="SAM" id="MobiDB-lite"/>
    </source>
</evidence>